<dbReference type="AlphaFoldDB" id="A0A370HTV8"/>
<dbReference type="InterPro" id="IPR027372">
    <property type="entry name" value="Phytase-like_dom"/>
</dbReference>
<keyword evidence="3" id="KW-1185">Reference proteome</keyword>
<dbReference type="EMBL" id="QQBB01000001">
    <property type="protein sequence ID" value="RDI61959.1"/>
    <property type="molecule type" value="Genomic_DNA"/>
</dbReference>
<dbReference type="InterPro" id="IPR011041">
    <property type="entry name" value="Quinoprot_gluc/sorb_DH_b-prop"/>
</dbReference>
<dbReference type="Pfam" id="PF13449">
    <property type="entry name" value="Phytase-like"/>
    <property type="match status" value="1"/>
</dbReference>
<gene>
    <name evidence="2" type="ORF">DES45_101219</name>
</gene>
<sequence>MRLSRRSFLIGGGALATATLAGGFTDVLVPRPRPLAQDTAVSVTAVPIDRLSVSDPDRTRFGSLLFRSGLVLKSPVSGFGGFSALWRSADGERLVAVSDNAHWLRARVETSEGRLSGLGDTVLAPLLLETGKPLAKSRFFDTESLAIAGRTAFIGVERSQDVIRFDWDPAGLLVRGRPIPVPEEVKDLPNNRGLEAMAVAPRGSALAGSLVAVAERDERGSATPTKGFILTGRHRGTFYVARSDDYEIADLAFLPDGHLLLLDRRFSLLGGFSIRLRCIDGRAVRPGALVDGPVLYESDATQQIDIMEGLSVHREGPDTVLTLISDDNFSPFQRTILLEFSLAG</sequence>
<dbReference type="InterPro" id="IPR014567">
    <property type="entry name" value="UCP031900"/>
</dbReference>
<dbReference type="Proteomes" id="UP000254925">
    <property type="component" value="Unassembled WGS sequence"/>
</dbReference>
<dbReference type="SUPFAM" id="SSF50952">
    <property type="entry name" value="Soluble quinoprotein glucose dehydrogenase"/>
    <property type="match status" value="1"/>
</dbReference>
<accession>A0A370HTV8</accession>
<protein>
    <recommendedName>
        <fullName evidence="1">Phytase-like domain-containing protein</fullName>
    </recommendedName>
</protein>
<reference evidence="2 3" key="1">
    <citation type="submission" date="2018-07" db="EMBL/GenBank/DDBJ databases">
        <title>Genomic Encyclopedia of Type Strains, Phase IV (KMG-IV): sequencing the most valuable type-strain genomes for metagenomic binning, comparative biology and taxonomic classification.</title>
        <authorList>
            <person name="Goeker M."/>
        </authorList>
    </citation>
    <scope>NUCLEOTIDE SEQUENCE [LARGE SCALE GENOMIC DNA]</scope>
    <source>
        <strain evidence="2 3">DSM 14364</strain>
    </source>
</reference>
<name>A0A370HTV8_9HYPH</name>
<feature type="domain" description="Phytase-like" evidence="1">
    <location>
        <begin position="78"/>
        <end position="329"/>
    </location>
</feature>
<dbReference type="RefSeq" id="WP_114768125.1">
    <property type="nucleotide sequence ID" value="NZ_QQBB01000001.1"/>
</dbReference>
<dbReference type="PROSITE" id="PS51318">
    <property type="entry name" value="TAT"/>
    <property type="match status" value="1"/>
</dbReference>
<evidence type="ECO:0000313" key="3">
    <source>
        <dbReference type="Proteomes" id="UP000254925"/>
    </source>
</evidence>
<dbReference type="PIRSF" id="PIRSF031900">
    <property type="entry name" value="UCP031900"/>
    <property type="match status" value="1"/>
</dbReference>
<organism evidence="2 3">
    <name type="scientific">Microvirga subterranea</name>
    <dbReference type="NCBI Taxonomy" id="186651"/>
    <lineage>
        <taxon>Bacteria</taxon>
        <taxon>Pseudomonadati</taxon>
        <taxon>Pseudomonadota</taxon>
        <taxon>Alphaproteobacteria</taxon>
        <taxon>Hyphomicrobiales</taxon>
        <taxon>Methylobacteriaceae</taxon>
        <taxon>Microvirga</taxon>
    </lineage>
</organism>
<evidence type="ECO:0000313" key="2">
    <source>
        <dbReference type="EMBL" id="RDI61959.1"/>
    </source>
</evidence>
<dbReference type="InterPro" id="IPR006311">
    <property type="entry name" value="TAT_signal"/>
</dbReference>
<evidence type="ECO:0000259" key="1">
    <source>
        <dbReference type="Pfam" id="PF13449"/>
    </source>
</evidence>
<dbReference type="OrthoDB" id="9798693at2"/>
<comment type="caution">
    <text evidence="2">The sequence shown here is derived from an EMBL/GenBank/DDBJ whole genome shotgun (WGS) entry which is preliminary data.</text>
</comment>
<proteinExistence type="predicted"/>